<dbReference type="SMART" id="SM00563">
    <property type="entry name" value="PlsC"/>
    <property type="match status" value="1"/>
</dbReference>
<dbReference type="Proteomes" id="UP000318336">
    <property type="component" value="Unassembled WGS sequence"/>
</dbReference>
<dbReference type="Pfam" id="PF01553">
    <property type="entry name" value="Acyltransferase"/>
    <property type="match status" value="1"/>
</dbReference>
<evidence type="ECO:0000256" key="2">
    <source>
        <dbReference type="ARBA" id="ARBA00023315"/>
    </source>
</evidence>
<accession>A0A542XBE7</accession>
<evidence type="ECO:0000313" key="4">
    <source>
        <dbReference type="EMBL" id="TQL33162.1"/>
    </source>
</evidence>
<keyword evidence="1 4" id="KW-0808">Transferase</keyword>
<name>A0A542XBE7_9MICO</name>
<dbReference type="GO" id="GO:0006654">
    <property type="term" value="P:phosphatidic acid biosynthetic process"/>
    <property type="evidence" value="ECO:0007669"/>
    <property type="project" value="TreeGrafter"/>
</dbReference>
<organism evidence="4 5">
    <name type="scientific">Barrientosiimonas humi</name>
    <dbReference type="NCBI Taxonomy" id="999931"/>
    <lineage>
        <taxon>Bacteria</taxon>
        <taxon>Bacillati</taxon>
        <taxon>Actinomycetota</taxon>
        <taxon>Actinomycetes</taxon>
        <taxon>Micrococcales</taxon>
        <taxon>Dermacoccaceae</taxon>
        <taxon>Barrientosiimonas</taxon>
    </lineage>
</organism>
<reference evidence="4 5" key="1">
    <citation type="submission" date="2019-06" db="EMBL/GenBank/DDBJ databases">
        <title>Sequencing the genomes of 1000 actinobacteria strains.</title>
        <authorList>
            <person name="Klenk H.-P."/>
        </authorList>
    </citation>
    <scope>NUCLEOTIDE SEQUENCE [LARGE SCALE GENOMIC DNA]</scope>
    <source>
        <strain evidence="4 5">DSM 24617</strain>
    </source>
</reference>
<evidence type="ECO:0000313" key="5">
    <source>
        <dbReference type="Proteomes" id="UP000318336"/>
    </source>
</evidence>
<dbReference type="SUPFAM" id="SSF69593">
    <property type="entry name" value="Glycerol-3-phosphate (1)-acyltransferase"/>
    <property type="match status" value="1"/>
</dbReference>
<dbReference type="CDD" id="cd07989">
    <property type="entry name" value="LPLAT_AGPAT-like"/>
    <property type="match status" value="1"/>
</dbReference>
<sequence length="208" mass="22037">MLAPTLYAVRRSGVDRVPADGPLVVVSNHSGFLDGPLIYCTFPRPLHFLVKRSYFETPFGVLLRGTGQIPISQATGDREALAAARAVLARGGAVGVFPEGTRGSGQVEQAEQGAAFLALQAKAQVLPVASLGTRTTGGGRDSWPRLRSRMEVVFGEPFRIDDDLGGPGRERMRRATETLRTGLAEHVRAAVAATGLALPGDTPPPSLR</sequence>
<dbReference type="GO" id="GO:0005886">
    <property type="term" value="C:plasma membrane"/>
    <property type="evidence" value="ECO:0007669"/>
    <property type="project" value="TreeGrafter"/>
</dbReference>
<keyword evidence="2 4" id="KW-0012">Acyltransferase</keyword>
<dbReference type="InterPro" id="IPR002123">
    <property type="entry name" value="Plipid/glycerol_acylTrfase"/>
</dbReference>
<gene>
    <name evidence="4" type="ORF">FB554_1298</name>
</gene>
<proteinExistence type="predicted"/>
<evidence type="ECO:0000256" key="1">
    <source>
        <dbReference type="ARBA" id="ARBA00022679"/>
    </source>
</evidence>
<keyword evidence="5" id="KW-1185">Reference proteome</keyword>
<comment type="caution">
    <text evidence="4">The sequence shown here is derived from an EMBL/GenBank/DDBJ whole genome shotgun (WGS) entry which is preliminary data.</text>
</comment>
<evidence type="ECO:0000259" key="3">
    <source>
        <dbReference type="SMART" id="SM00563"/>
    </source>
</evidence>
<protein>
    <submittedName>
        <fullName evidence="4">1-acyl-sn-glycerol-3-phosphate acyltransferase</fullName>
    </submittedName>
</protein>
<dbReference type="PANTHER" id="PTHR10434">
    <property type="entry name" value="1-ACYL-SN-GLYCEROL-3-PHOSPHATE ACYLTRANSFERASE"/>
    <property type="match status" value="1"/>
</dbReference>
<dbReference type="AlphaFoldDB" id="A0A542XBE7"/>
<dbReference type="EMBL" id="VFOK01000001">
    <property type="protein sequence ID" value="TQL33162.1"/>
    <property type="molecule type" value="Genomic_DNA"/>
</dbReference>
<dbReference type="GO" id="GO:0003841">
    <property type="term" value="F:1-acylglycerol-3-phosphate O-acyltransferase activity"/>
    <property type="evidence" value="ECO:0007669"/>
    <property type="project" value="TreeGrafter"/>
</dbReference>
<feature type="domain" description="Phospholipid/glycerol acyltransferase" evidence="3">
    <location>
        <begin position="23"/>
        <end position="133"/>
    </location>
</feature>
<dbReference type="PANTHER" id="PTHR10434:SF11">
    <property type="entry name" value="1-ACYL-SN-GLYCEROL-3-PHOSPHATE ACYLTRANSFERASE"/>
    <property type="match status" value="1"/>
</dbReference>